<evidence type="ECO:0000313" key="3">
    <source>
        <dbReference type="EMBL" id="MBW7459785.1"/>
    </source>
</evidence>
<dbReference type="Pfam" id="PF02872">
    <property type="entry name" value="5_nucleotid_C"/>
    <property type="match status" value="1"/>
</dbReference>
<reference evidence="3 4" key="1">
    <citation type="submission" date="2021-07" db="EMBL/GenBank/DDBJ databases">
        <title>Paenibacillus radiodurans sp. nov., isolated from the southeastern edge of Tengger Desert.</title>
        <authorList>
            <person name="Zhang G."/>
        </authorList>
    </citation>
    <scope>NUCLEOTIDE SEQUENCE [LARGE SCALE GENOMIC DNA]</scope>
    <source>
        <strain evidence="3 4">CCM 7311</strain>
    </source>
</reference>
<comment type="caution">
    <text evidence="3">The sequence shown here is derived from an EMBL/GenBank/DDBJ whole genome shotgun (WGS) entry which is preliminary data.</text>
</comment>
<dbReference type="SUPFAM" id="SSF55816">
    <property type="entry name" value="5'-nucleotidase (syn. UDP-sugar hydrolase), C-terminal domain"/>
    <property type="match status" value="1"/>
</dbReference>
<comment type="similarity">
    <text evidence="1">Belongs to the 5'-nucleotidase family.</text>
</comment>
<dbReference type="InterPro" id="IPR008334">
    <property type="entry name" value="5'-Nucleotdase_C"/>
</dbReference>
<keyword evidence="1" id="KW-0547">Nucleotide-binding</keyword>
<dbReference type="Gene3D" id="3.90.780.10">
    <property type="entry name" value="5'-Nucleotidase, C-terminal domain"/>
    <property type="match status" value="1"/>
</dbReference>
<accession>A0ABS7CGF0</accession>
<feature type="domain" description="5'-Nucleotidase C-terminal" evidence="2">
    <location>
        <begin position="110"/>
        <end position="268"/>
    </location>
</feature>
<sequence>GYTLCEQVSGIDVLLTGHQHRAIADCKINGVCVVQPANEGRFLAKVTLQLAKGESGWTVTGSRSELISAANYGPDEVIVRIVEEVEALTQDWLDQPTGFVEGDMMITSHADARLREHPLIEFINRVQMDVSGADISNTSLFDNHSKGFSQHITMRDIISNYVYPNTLKVLRISGRDIRAALEKSAEYFKLGAEGEIVVNHSFLTPKPQHYNYDMWEGIDYTLDISLPFGRRVTKLERNGRLIAEDESFDVVMNNYRAGGGGNYTMFQHKPVVKNIATDMIELLADYIRNRSRIEATANGNWRVVNGSESQGMPLDRERPRE</sequence>
<dbReference type="InterPro" id="IPR006179">
    <property type="entry name" value="5_nucleotidase/apyrase"/>
</dbReference>
<keyword evidence="4" id="KW-1185">Reference proteome</keyword>
<evidence type="ECO:0000256" key="1">
    <source>
        <dbReference type="RuleBase" id="RU362119"/>
    </source>
</evidence>
<dbReference type="SUPFAM" id="SSF56300">
    <property type="entry name" value="Metallo-dependent phosphatases"/>
    <property type="match status" value="1"/>
</dbReference>
<gene>
    <name evidence="3" type="ORF">K0U00_37570</name>
</gene>
<evidence type="ECO:0000259" key="2">
    <source>
        <dbReference type="Pfam" id="PF02872"/>
    </source>
</evidence>
<feature type="non-terminal residue" evidence="3">
    <location>
        <position position="1"/>
    </location>
</feature>
<dbReference type="EMBL" id="JAHZIK010001831">
    <property type="protein sequence ID" value="MBW7459785.1"/>
    <property type="molecule type" value="Genomic_DNA"/>
</dbReference>
<name>A0ABS7CGF0_9BACL</name>
<dbReference type="PANTHER" id="PTHR11575:SF6">
    <property type="entry name" value="2',3'-CYCLIC-NUCLEOTIDE 2'-PHOSPHODIESTERASE_3'-NUCLEOTIDASE"/>
    <property type="match status" value="1"/>
</dbReference>
<proteinExistence type="inferred from homology"/>
<dbReference type="Proteomes" id="UP001519887">
    <property type="component" value="Unassembled WGS sequence"/>
</dbReference>
<dbReference type="PRINTS" id="PR01607">
    <property type="entry name" value="APYRASEFAMLY"/>
</dbReference>
<dbReference type="InterPro" id="IPR029052">
    <property type="entry name" value="Metallo-depent_PP-like"/>
</dbReference>
<keyword evidence="1" id="KW-0378">Hydrolase</keyword>
<organism evidence="3 4">
    <name type="scientific">Paenibacillus sepulcri</name>
    <dbReference type="NCBI Taxonomy" id="359917"/>
    <lineage>
        <taxon>Bacteria</taxon>
        <taxon>Bacillati</taxon>
        <taxon>Bacillota</taxon>
        <taxon>Bacilli</taxon>
        <taxon>Bacillales</taxon>
        <taxon>Paenibacillaceae</taxon>
        <taxon>Paenibacillus</taxon>
    </lineage>
</organism>
<evidence type="ECO:0000313" key="4">
    <source>
        <dbReference type="Proteomes" id="UP001519887"/>
    </source>
</evidence>
<dbReference type="InterPro" id="IPR036907">
    <property type="entry name" value="5'-Nucleotdase_C_sf"/>
</dbReference>
<dbReference type="Gene3D" id="3.60.21.10">
    <property type="match status" value="1"/>
</dbReference>
<dbReference type="PANTHER" id="PTHR11575">
    <property type="entry name" value="5'-NUCLEOTIDASE-RELATED"/>
    <property type="match status" value="1"/>
</dbReference>
<protein>
    <submittedName>
        <fullName evidence="3">5'-nucleotidase C-terminal domain-containing protein</fullName>
    </submittedName>
</protein>